<proteinExistence type="inferred from homology"/>
<dbReference type="GO" id="GO:0004040">
    <property type="term" value="F:amidase activity"/>
    <property type="evidence" value="ECO:0007669"/>
    <property type="project" value="UniProtKB-EC"/>
</dbReference>
<accession>A0A076EMS4</accession>
<dbReference type="PANTHER" id="PTHR11895">
    <property type="entry name" value="TRANSAMIDASE"/>
    <property type="match status" value="1"/>
</dbReference>
<dbReference type="SUPFAM" id="SSF75304">
    <property type="entry name" value="Amidase signature (AS) enzymes"/>
    <property type="match status" value="1"/>
</dbReference>
<evidence type="ECO:0000313" key="5">
    <source>
        <dbReference type="EMBL" id="AII07086.1"/>
    </source>
</evidence>
<dbReference type="Gene3D" id="3.90.1300.10">
    <property type="entry name" value="Amidase signature (AS) domain"/>
    <property type="match status" value="1"/>
</dbReference>
<dbReference type="Pfam" id="PF01425">
    <property type="entry name" value="Amidase"/>
    <property type="match status" value="1"/>
</dbReference>
<dbReference type="PANTHER" id="PTHR11895:SF7">
    <property type="entry name" value="GLUTAMYL-TRNA(GLN) AMIDOTRANSFERASE SUBUNIT A, MITOCHONDRIAL"/>
    <property type="match status" value="1"/>
</dbReference>
<dbReference type="NCBIfam" id="NF005899">
    <property type="entry name" value="PRK07869.1"/>
    <property type="match status" value="1"/>
</dbReference>
<organism evidence="5 6">
    <name type="scientific">Rhodococcus opacus</name>
    <name type="common">Nocardia opaca</name>
    <dbReference type="NCBI Taxonomy" id="37919"/>
    <lineage>
        <taxon>Bacteria</taxon>
        <taxon>Bacillati</taxon>
        <taxon>Actinomycetota</taxon>
        <taxon>Actinomycetes</taxon>
        <taxon>Mycobacteriales</taxon>
        <taxon>Nocardiaceae</taxon>
        <taxon>Rhodococcus</taxon>
    </lineage>
</organism>
<comment type="similarity">
    <text evidence="2">Belongs to the amidase family.</text>
</comment>
<gene>
    <name evidence="5" type="ORF">EP51_21490</name>
</gene>
<reference evidence="5 6" key="1">
    <citation type="submission" date="2014-07" db="EMBL/GenBank/DDBJ databases">
        <title>Genome Sequence of Rhodococcus opacus Strain R7, a Biodegrader of Mono- and Polycyclic Aromatic Hydrocarbons.</title>
        <authorList>
            <person name="Di Gennaro P."/>
            <person name="Zampolli J."/>
            <person name="Presti I."/>
            <person name="Cappelletti M."/>
            <person name="D'Ursi P."/>
            <person name="Orro A."/>
            <person name="Mezzelani A."/>
            <person name="Milanesi L."/>
        </authorList>
    </citation>
    <scope>NUCLEOTIDE SEQUENCE [LARGE SCALE GENOMIC DNA]</scope>
    <source>
        <strain evidence="5 6">R7</strain>
    </source>
</reference>
<dbReference type="EC" id="3.5.1.4" evidence="3"/>
<evidence type="ECO:0000256" key="2">
    <source>
        <dbReference type="ARBA" id="ARBA00009199"/>
    </source>
</evidence>
<protein>
    <recommendedName>
        <fullName evidence="3">amidase</fullName>
        <ecNumber evidence="3">3.5.1.4</ecNumber>
    </recommendedName>
</protein>
<dbReference type="EMBL" id="CP008947">
    <property type="protein sequence ID" value="AII07086.1"/>
    <property type="molecule type" value="Genomic_DNA"/>
</dbReference>
<dbReference type="PROSITE" id="PS00571">
    <property type="entry name" value="AMIDASES"/>
    <property type="match status" value="1"/>
</dbReference>
<dbReference type="AlphaFoldDB" id="A0A076EMS4"/>
<name>A0A076EMS4_RHOOP</name>
<keyword evidence="5" id="KW-0378">Hydrolase</keyword>
<comment type="catalytic activity">
    <reaction evidence="1">
        <text>a monocarboxylic acid amide + H2O = a monocarboxylate + NH4(+)</text>
        <dbReference type="Rhea" id="RHEA:12020"/>
        <dbReference type="ChEBI" id="CHEBI:15377"/>
        <dbReference type="ChEBI" id="CHEBI:28938"/>
        <dbReference type="ChEBI" id="CHEBI:35757"/>
        <dbReference type="ChEBI" id="CHEBI:83628"/>
        <dbReference type="EC" id="3.5.1.4"/>
    </reaction>
</comment>
<dbReference type="InterPro" id="IPR023631">
    <property type="entry name" value="Amidase_dom"/>
</dbReference>
<dbReference type="InterPro" id="IPR020556">
    <property type="entry name" value="Amidase_CS"/>
</dbReference>
<dbReference type="Proteomes" id="UP000028488">
    <property type="component" value="Chromosome"/>
</dbReference>
<sequence>MTEFSNPARDDALVHAFRDDALGDLDATGLAARIASGEVTIREVTEAAIARAESVGPALNALAFADFDRALTEADRPHEGVFAGVPTVVKDNVDVAGLPTQHGSVAFAAQPARVDSDFVTQYLSTGVLSLGKSRLPEFGFSASTEFMDAEAVHNPWNLAFSPGASSGGSAALVASGVVPIAHANDGGGSIRIPAAACGLVGLKPSRGRTVPDAMDKTLPIRIIAQGAVTRSVRDTARWMAAAERHYRNPALPPIRLVEGPSSTRLRVGVVVDSVTVSRTDDETRKSVHATADLLADLGHHVEECPMPVNSSFVEDFCIYWGFLSFVISSNGKRMLGPDFDRDATDNLTRGLAAMYRKNITKTPRVLYRLRRTYRDYAQIFQKYDVILSPTLAHTTPELGYLSPTQSFEELFDKLIAYTAFTPLNNASGGPAISLPMHETSRGLPLASHFSADHGDERTLLELAFELEQATPWRRIQDAR</sequence>
<evidence type="ECO:0000256" key="1">
    <source>
        <dbReference type="ARBA" id="ARBA00001311"/>
    </source>
</evidence>
<evidence type="ECO:0000259" key="4">
    <source>
        <dbReference type="Pfam" id="PF01425"/>
    </source>
</evidence>
<dbReference type="eggNOG" id="COG0154">
    <property type="taxonomic scope" value="Bacteria"/>
</dbReference>
<evidence type="ECO:0000313" key="6">
    <source>
        <dbReference type="Proteomes" id="UP000028488"/>
    </source>
</evidence>
<feature type="domain" description="Amidase" evidence="4">
    <location>
        <begin position="43"/>
        <end position="460"/>
    </location>
</feature>
<dbReference type="InterPro" id="IPR036928">
    <property type="entry name" value="AS_sf"/>
</dbReference>
<dbReference type="InterPro" id="IPR000120">
    <property type="entry name" value="Amidase"/>
</dbReference>
<evidence type="ECO:0000256" key="3">
    <source>
        <dbReference type="ARBA" id="ARBA00012922"/>
    </source>
</evidence>
<dbReference type="RefSeq" id="WP_037228296.1">
    <property type="nucleotide sequence ID" value="NZ_CP008947.1"/>
</dbReference>